<feature type="domain" description="SH3b" evidence="1">
    <location>
        <begin position="72"/>
        <end position="125"/>
    </location>
</feature>
<dbReference type="EMBL" id="CP001619">
    <property type="protein sequence ID" value="ACT91765.1"/>
    <property type="molecule type" value="Genomic_DNA"/>
</dbReference>
<evidence type="ECO:0000259" key="1">
    <source>
        <dbReference type="Pfam" id="PF08239"/>
    </source>
</evidence>
<dbReference type="STRING" id="471854.Dfer_0496"/>
<reference evidence="2 3" key="1">
    <citation type="journal article" date="2009" name="Stand. Genomic Sci.">
        <title>Complete genome sequence of Dyadobacter fermentans type strain (NS114).</title>
        <authorList>
            <person name="Lang E."/>
            <person name="Lapidus A."/>
            <person name="Chertkov O."/>
            <person name="Brettin T."/>
            <person name="Detter J.C."/>
            <person name="Han C."/>
            <person name="Copeland A."/>
            <person name="Glavina Del Rio T."/>
            <person name="Nolan M."/>
            <person name="Chen F."/>
            <person name="Lucas S."/>
            <person name="Tice H."/>
            <person name="Cheng J.F."/>
            <person name="Land M."/>
            <person name="Hauser L."/>
            <person name="Chang Y.J."/>
            <person name="Jeffries C.D."/>
            <person name="Kopitz M."/>
            <person name="Bruce D."/>
            <person name="Goodwin L."/>
            <person name="Pitluck S."/>
            <person name="Ovchinnikova G."/>
            <person name="Pati A."/>
            <person name="Ivanova N."/>
            <person name="Mavrommatis K."/>
            <person name="Chen A."/>
            <person name="Palaniappan K."/>
            <person name="Chain P."/>
            <person name="Bristow J."/>
            <person name="Eisen J.A."/>
            <person name="Markowitz V."/>
            <person name="Hugenholtz P."/>
            <person name="Goker M."/>
            <person name="Rohde M."/>
            <person name="Kyrpides N.C."/>
            <person name="Klenk H.P."/>
        </authorList>
    </citation>
    <scope>NUCLEOTIDE SEQUENCE [LARGE SCALE GENOMIC DNA]</scope>
    <source>
        <strain evidence="3">ATCC 700827 / DSM 18053 / CIP 107007 / KCTC 52180 / NS114</strain>
    </source>
</reference>
<dbReference type="Pfam" id="PF08239">
    <property type="entry name" value="SH3_3"/>
    <property type="match status" value="1"/>
</dbReference>
<dbReference type="Gene3D" id="2.30.30.40">
    <property type="entry name" value="SH3 Domains"/>
    <property type="match status" value="1"/>
</dbReference>
<dbReference type="InterPro" id="IPR003646">
    <property type="entry name" value="SH3-like_bac-type"/>
</dbReference>
<accession>C6VZF3</accession>
<organism evidence="2 3">
    <name type="scientific">Dyadobacter fermentans (strain ATCC 700827 / DSM 18053 / CIP 107007 / KCTC 52180 / NS114)</name>
    <dbReference type="NCBI Taxonomy" id="471854"/>
    <lineage>
        <taxon>Bacteria</taxon>
        <taxon>Pseudomonadati</taxon>
        <taxon>Bacteroidota</taxon>
        <taxon>Cytophagia</taxon>
        <taxon>Cytophagales</taxon>
        <taxon>Spirosomataceae</taxon>
        <taxon>Dyadobacter</taxon>
    </lineage>
</organism>
<evidence type="ECO:0000313" key="3">
    <source>
        <dbReference type="Proteomes" id="UP000002011"/>
    </source>
</evidence>
<protein>
    <submittedName>
        <fullName evidence="2">SH3 type 3 domain protein</fullName>
    </submittedName>
</protein>
<proteinExistence type="predicted"/>
<keyword evidence="3" id="KW-1185">Reference proteome</keyword>
<dbReference type="HOGENOM" id="CLU_1967065_0_0_10"/>
<evidence type="ECO:0000313" key="2">
    <source>
        <dbReference type="EMBL" id="ACT91765.1"/>
    </source>
</evidence>
<dbReference type="AlphaFoldDB" id="C6VZF3"/>
<dbReference type="KEGG" id="dfe:Dfer_0496"/>
<sequence length="127" mass="13787">MGFRGTKEAIRKGNYQLLQRAPATTLCGLGVDFNEANPVDPDFGAFTIDDDPVDGALEPVLQNRYIVIARNGLRLREGPGTQFEVIGSMRPGQVIFATITIDGWARVDVEGDGLIDGFASADFLQRT</sequence>
<dbReference type="Proteomes" id="UP000002011">
    <property type="component" value="Chromosome"/>
</dbReference>
<gene>
    <name evidence="2" type="ordered locus">Dfer_0496</name>
</gene>
<name>C6VZF3_DYAFD</name>
<dbReference type="eggNOG" id="COG4991">
    <property type="taxonomic scope" value="Bacteria"/>
</dbReference>